<dbReference type="EMBL" id="APSA01000004">
    <property type="protein sequence ID" value="ENX39522.1"/>
    <property type="molecule type" value="Genomic_DNA"/>
</dbReference>
<reference evidence="2 4" key="1">
    <citation type="submission" date="2013-02" db="EMBL/GenBank/DDBJ databases">
        <title>The Genome Sequence of Acinetobacter sp. NIPH 3623.</title>
        <authorList>
            <consortium name="The Broad Institute Genome Sequencing Platform"/>
            <consortium name="The Broad Institute Genome Sequencing Center for Infectious Disease"/>
            <person name="Cerqueira G."/>
            <person name="Feldgarden M."/>
            <person name="Courvalin P."/>
            <person name="Perichon B."/>
            <person name="Grillot-Courvalin C."/>
            <person name="Clermont D."/>
            <person name="Rocha E."/>
            <person name="Yoon E.-J."/>
            <person name="Nemec A."/>
            <person name="Walker B."/>
            <person name="Young S.K."/>
            <person name="Zeng Q."/>
            <person name="Gargeya S."/>
            <person name="Fitzgerald M."/>
            <person name="Haas B."/>
            <person name="Abouelleil A."/>
            <person name="Alvarado L."/>
            <person name="Arachchi H.M."/>
            <person name="Berlin A.M."/>
            <person name="Chapman S.B."/>
            <person name="Dewar J."/>
            <person name="Goldberg J."/>
            <person name="Griggs A."/>
            <person name="Gujja S."/>
            <person name="Hansen M."/>
            <person name="Howarth C."/>
            <person name="Imamovic A."/>
            <person name="Larimer J."/>
            <person name="McCowan C."/>
            <person name="Murphy C."/>
            <person name="Neiman D."/>
            <person name="Pearson M."/>
            <person name="Priest M."/>
            <person name="Roberts A."/>
            <person name="Saif S."/>
            <person name="Shea T."/>
            <person name="Sisk P."/>
            <person name="Sykes S."/>
            <person name="Wortman J."/>
            <person name="Nusbaum C."/>
            <person name="Birren B."/>
        </authorList>
    </citation>
    <scope>NUCLEOTIDE SEQUENCE [LARGE SCALE GENOMIC DNA]</scope>
    <source>
        <strain evidence="2 4">NIPH 3623</strain>
    </source>
</reference>
<feature type="binding site" evidence="1">
    <location>
        <position position="95"/>
    </location>
    <ligand>
        <name>Zn(2+)</name>
        <dbReference type="ChEBI" id="CHEBI:29105"/>
    </ligand>
</feature>
<sequence length="144" mass="16597">MDKEVIDILKSKKLRVTIPRIKILRILKDASIELTATDIQKKLFHQNSAKISSIYHVLRELEKVGIIQRYKDGDIQASFSFKKSYSAIRFICSACKTIFTLETLQEKEERSLVQLIESLSKKHQYELNSFTLTVNTLCVACTRA</sequence>
<feature type="binding site" evidence="1">
    <location>
        <position position="92"/>
    </location>
    <ligand>
        <name>Zn(2+)</name>
        <dbReference type="ChEBI" id="CHEBI:29105"/>
    </ligand>
</feature>
<accession>N9RK46</accession>
<dbReference type="Pfam" id="PF01475">
    <property type="entry name" value="FUR"/>
    <property type="match status" value="1"/>
</dbReference>
<keyword evidence="1" id="KW-0479">Metal-binding</keyword>
<gene>
    <name evidence="3" type="primary">fur</name>
    <name evidence="2" type="ORF">F888_00994</name>
    <name evidence="3" type="ORF">GCM10007354_23660</name>
</gene>
<dbReference type="HOGENOM" id="CLU_096072_3_3_6"/>
<dbReference type="GO" id="GO:0003700">
    <property type="term" value="F:DNA-binding transcription factor activity"/>
    <property type="evidence" value="ECO:0007669"/>
    <property type="project" value="InterPro"/>
</dbReference>
<comment type="cofactor">
    <cofactor evidence="1">
        <name>Zn(2+)</name>
        <dbReference type="ChEBI" id="CHEBI:29105"/>
    </cofactor>
    <text evidence="1">Binds 1 zinc ion per subunit.</text>
</comment>
<reference evidence="3" key="3">
    <citation type="submission" date="2024-03" db="EMBL/GenBank/DDBJ databases">
        <authorList>
            <person name="Sun Q."/>
            <person name="Sedlacek I."/>
        </authorList>
    </citation>
    <scope>NUCLEOTIDE SEQUENCE</scope>
    <source>
        <strain evidence="3">CCM 8635</strain>
    </source>
</reference>
<dbReference type="InterPro" id="IPR002481">
    <property type="entry name" value="FUR"/>
</dbReference>
<dbReference type="GeneID" id="80104946"/>
<comment type="caution">
    <text evidence="2">The sequence shown here is derived from an EMBL/GenBank/DDBJ whole genome shotgun (WGS) entry which is preliminary data.</text>
</comment>
<dbReference type="Gene3D" id="1.10.10.10">
    <property type="entry name" value="Winged helix-like DNA-binding domain superfamily/Winged helix DNA-binding domain"/>
    <property type="match status" value="1"/>
</dbReference>
<dbReference type="AlphaFoldDB" id="N9RK46"/>
<dbReference type="GO" id="GO:0000976">
    <property type="term" value="F:transcription cis-regulatory region binding"/>
    <property type="evidence" value="ECO:0007669"/>
    <property type="project" value="TreeGrafter"/>
</dbReference>
<keyword evidence="4" id="KW-1185">Reference proteome</keyword>
<protein>
    <submittedName>
        <fullName evidence="3">Transcriptional repressor</fullName>
    </submittedName>
</protein>
<evidence type="ECO:0000313" key="3">
    <source>
        <dbReference type="EMBL" id="GGH38542.1"/>
    </source>
</evidence>
<reference evidence="3 5" key="2">
    <citation type="journal article" date="2014" name="Int. J. Syst. Evol. Microbiol.">
        <title>Complete genome sequence of Corynebacterium casei LMG S-19264T (=DSM 44701T), isolated from a smear-ripened cheese.</title>
        <authorList>
            <consortium name="US DOE Joint Genome Institute (JGI-PGF)"/>
            <person name="Walter F."/>
            <person name="Albersmeier A."/>
            <person name="Kalinowski J."/>
            <person name="Ruckert C."/>
        </authorList>
    </citation>
    <scope>NUCLEOTIDE SEQUENCE [LARGE SCALE GENOMIC DNA]</scope>
    <source>
        <strain evidence="3 5">CCM 8635</strain>
    </source>
</reference>
<feature type="binding site" evidence="1">
    <location>
        <position position="138"/>
    </location>
    <ligand>
        <name>Zn(2+)</name>
        <dbReference type="ChEBI" id="CHEBI:29105"/>
    </ligand>
</feature>
<dbReference type="GO" id="GO:0008270">
    <property type="term" value="F:zinc ion binding"/>
    <property type="evidence" value="ECO:0007669"/>
    <property type="project" value="TreeGrafter"/>
</dbReference>
<dbReference type="GO" id="GO:1900376">
    <property type="term" value="P:regulation of secondary metabolite biosynthetic process"/>
    <property type="evidence" value="ECO:0007669"/>
    <property type="project" value="TreeGrafter"/>
</dbReference>
<keyword evidence="1" id="KW-0862">Zinc</keyword>
<dbReference type="Proteomes" id="UP000652691">
    <property type="component" value="Unassembled WGS sequence"/>
</dbReference>
<dbReference type="Proteomes" id="UP000013200">
    <property type="component" value="Unassembled WGS sequence"/>
</dbReference>
<evidence type="ECO:0000313" key="2">
    <source>
        <dbReference type="EMBL" id="ENX39522.1"/>
    </source>
</evidence>
<dbReference type="RefSeq" id="WP_005283113.1">
    <property type="nucleotide sequence ID" value="NZ_BMDA01000002.1"/>
</dbReference>
<proteinExistence type="predicted"/>
<dbReference type="GO" id="GO:0045892">
    <property type="term" value="P:negative regulation of DNA-templated transcription"/>
    <property type="evidence" value="ECO:0007669"/>
    <property type="project" value="TreeGrafter"/>
</dbReference>
<organism evidence="2 4">
    <name type="scientific">Acinetobacter courvalinii</name>
    <dbReference type="NCBI Taxonomy" id="280147"/>
    <lineage>
        <taxon>Bacteria</taxon>
        <taxon>Pseudomonadati</taxon>
        <taxon>Pseudomonadota</taxon>
        <taxon>Gammaproteobacteria</taxon>
        <taxon>Moraxellales</taxon>
        <taxon>Moraxellaceae</taxon>
        <taxon>Acinetobacter</taxon>
    </lineage>
</organism>
<feature type="binding site" evidence="1">
    <location>
        <position position="141"/>
    </location>
    <ligand>
        <name>Zn(2+)</name>
        <dbReference type="ChEBI" id="CHEBI:29105"/>
    </ligand>
</feature>
<dbReference type="PANTHER" id="PTHR33202:SF7">
    <property type="entry name" value="FERRIC UPTAKE REGULATION PROTEIN"/>
    <property type="match status" value="1"/>
</dbReference>
<dbReference type="EMBL" id="BMDA01000002">
    <property type="protein sequence ID" value="GGH38542.1"/>
    <property type="molecule type" value="Genomic_DNA"/>
</dbReference>
<evidence type="ECO:0000313" key="5">
    <source>
        <dbReference type="Proteomes" id="UP000652691"/>
    </source>
</evidence>
<dbReference type="InterPro" id="IPR036388">
    <property type="entry name" value="WH-like_DNA-bd_sf"/>
</dbReference>
<dbReference type="SUPFAM" id="SSF46785">
    <property type="entry name" value="Winged helix' DNA-binding domain"/>
    <property type="match status" value="1"/>
</dbReference>
<dbReference type="InterPro" id="IPR036390">
    <property type="entry name" value="WH_DNA-bd_sf"/>
</dbReference>
<name>N9RK46_9GAMM</name>
<dbReference type="STRING" id="1217698.F888_00994"/>
<dbReference type="PANTHER" id="PTHR33202">
    <property type="entry name" value="ZINC UPTAKE REGULATION PROTEIN"/>
    <property type="match status" value="1"/>
</dbReference>
<evidence type="ECO:0000313" key="4">
    <source>
        <dbReference type="Proteomes" id="UP000013200"/>
    </source>
</evidence>
<evidence type="ECO:0000256" key="1">
    <source>
        <dbReference type="PIRSR" id="PIRSR602481-1"/>
    </source>
</evidence>